<evidence type="ECO:0000256" key="1">
    <source>
        <dbReference type="SAM" id="SignalP"/>
    </source>
</evidence>
<organism evidence="2">
    <name type="scientific">Anopheles braziliensis</name>
    <dbReference type="NCBI Taxonomy" id="58242"/>
    <lineage>
        <taxon>Eukaryota</taxon>
        <taxon>Metazoa</taxon>
        <taxon>Ecdysozoa</taxon>
        <taxon>Arthropoda</taxon>
        <taxon>Hexapoda</taxon>
        <taxon>Insecta</taxon>
        <taxon>Pterygota</taxon>
        <taxon>Neoptera</taxon>
        <taxon>Endopterygota</taxon>
        <taxon>Diptera</taxon>
        <taxon>Nematocera</taxon>
        <taxon>Culicoidea</taxon>
        <taxon>Culicidae</taxon>
        <taxon>Anophelinae</taxon>
        <taxon>Anopheles</taxon>
    </lineage>
</organism>
<dbReference type="EMBL" id="GGFM01011113">
    <property type="protein sequence ID" value="MBW31864.1"/>
    <property type="molecule type" value="Transcribed_RNA"/>
</dbReference>
<keyword evidence="1" id="KW-0732">Signal</keyword>
<name>A0A2M3ZTH4_9DIPT</name>
<feature type="signal peptide" evidence="1">
    <location>
        <begin position="1"/>
        <end position="21"/>
    </location>
</feature>
<feature type="chain" id="PRO_5014856729" evidence="1">
    <location>
        <begin position="22"/>
        <end position="86"/>
    </location>
</feature>
<sequence length="86" mass="10240">MESFKWFVLFVVFVVQPASQPWIVLNPLASFKEQEEKASLKESTQTAGFTLEGANHFDRIYCLCTAINKILRQRREYRIVVFFKYW</sequence>
<protein>
    <submittedName>
        <fullName evidence="2">Putative secreted peptide</fullName>
    </submittedName>
</protein>
<dbReference type="AlphaFoldDB" id="A0A2M3ZTH4"/>
<accession>A0A2M3ZTH4</accession>
<evidence type="ECO:0000313" key="2">
    <source>
        <dbReference type="EMBL" id="MBW31864.1"/>
    </source>
</evidence>
<proteinExistence type="predicted"/>
<reference evidence="2" key="1">
    <citation type="submission" date="2018-01" db="EMBL/GenBank/DDBJ databases">
        <title>An insight into the sialome of Amazonian anophelines.</title>
        <authorList>
            <person name="Ribeiro J.M."/>
            <person name="Scarpassa V."/>
            <person name="Calvo E."/>
        </authorList>
    </citation>
    <scope>NUCLEOTIDE SEQUENCE</scope>
    <source>
        <tissue evidence="2">Salivary glands</tissue>
    </source>
</reference>